<evidence type="ECO:0000256" key="5">
    <source>
        <dbReference type="SAM" id="SignalP"/>
    </source>
</evidence>
<dbReference type="GO" id="GO:0005975">
    <property type="term" value="P:carbohydrate metabolic process"/>
    <property type="evidence" value="ECO:0007669"/>
    <property type="project" value="InterPro"/>
</dbReference>
<keyword evidence="3" id="KW-0378">Hydrolase</keyword>
<dbReference type="CDD" id="cd08995">
    <property type="entry name" value="GH32_EcAec43-like"/>
    <property type="match status" value="1"/>
</dbReference>
<dbReference type="EMBL" id="JASZ02000007">
    <property type="protein sequence ID" value="OWK98639.1"/>
    <property type="molecule type" value="Genomic_DNA"/>
</dbReference>
<dbReference type="AlphaFoldDB" id="A0A246BB75"/>
<evidence type="ECO:0000256" key="3">
    <source>
        <dbReference type="ARBA" id="ARBA00022801"/>
    </source>
</evidence>
<evidence type="ECO:0000259" key="7">
    <source>
        <dbReference type="Pfam" id="PF16346"/>
    </source>
</evidence>
<dbReference type="InterPro" id="IPR023296">
    <property type="entry name" value="Glyco_hydro_beta-prop_sf"/>
</dbReference>
<feature type="domain" description="Glycosyl hydrolase family 32 N-terminal" evidence="6">
    <location>
        <begin position="65"/>
        <end position="334"/>
    </location>
</feature>
<dbReference type="Gene3D" id="2.60.120.560">
    <property type="entry name" value="Exo-inulinase, domain 1"/>
    <property type="match status" value="1"/>
</dbReference>
<dbReference type="Gene3D" id="2.115.10.20">
    <property type="entry name" value="Glycosyl hydrolase domain, family 43"/>
    <property type="match status" value="1"/>
</dbReference>
<protein>
    <recommendedName>
        <fullName evidence="2">beta-fructofuranosidase</fullName>
        <ecNumber evidence="2">3.2.1.26</ecNumber>
    </recommendedName>
</protein>
<keyword evidence="4" id="KW-0326">Glycosidase</keyword>
<evidence type="ECO:0000259" key="6">
    <source>
        <dbReference type="Pfam" id="PF00251"/>
    </source>
</evidence>
<organism evidence="8 9">
    <name type="scientific">Kaistella haifensis DSM 19056</name>
    <dbReference type="NCBI Taxonomy" id="1450526"/>
    <lineage>
        <taxon>Bacteria</taxon>
        <taxon>Pseudomonadati</taxon>
        <taxon>Bacteroidota</taxon>
        <taxon>Flavobacteriia</taxon>
        <taxon>Flavobacteriales</taxon>
        <taxon>Weeksellaceae</taxon>
        <taxon>Chryseobacterium group</taxon>
        <taxon>Kaistella</taxon>
    </lineage>
</organism>
<dbReference type="InterPro" id="IPR001362">
    <property type="entry name" value="Glyco_hydro_32"/>
</dbReference>
<dbReference type="PANTHER" id="PTHR43101:SF1">
    <property type="entry name" value="BETA-FRUCTOSIDASE"/>
    <property type="match status" value="1"/>
</dbReference>
<dbReference type="InterPro" id="IPR032507">
    <property type="entry name" value="BT1760-like_C"/>
</dbReference>
<dbReference type="InterPro" id="IPR013148">
    <property type="entry name" value="Glyco_hydro_32_N"/>
</dbReference>
<dbReference type="SUPFAM" id="SSF75005">
    <property type="entry name" value="Arabinanase/levansucrase/invertase"/>
    <property type="match status" value="1"/>
</dbReference>
<keyword evidence="5" id="KW-0732">Signal</keyword>
<evidence type="ECO:0000256" key="4">
    <source>
        <dbReference type="ARBA" id="ARBA00023295"/>
    </source>
</evidence>
<accession>A0A246BB75</accession>
<dbReference type="Pfam" id="PF00251">
    <property type="entry name" value="Glyco_hydro_32N"/>
    <property type="match status" value="1"/>
</dbReference>
<name>A0A246BB75_9FLAO</name>
<proteinExistence type="inferred from homology"/>
<reference evidence="8 9" key="1">
    <citation type="submission" date="2014-01" db="EMBL/GenBank/DDBJ databases">
        <authorList>
            <consortium name="Genome Consortium for Active Teaching"/>
            <person name="Sontag T.C."/>
            <person name="Newman J.D."/>
        </authorList>
    </citation>
    <scope>NUCLEOTIDE SEQUENCE [LARGE SCALE GENOMIC DNA]</scope>
    <source>
        <strain evidence="8 9">DSM 19056</strain>
    </source>
</reference>
<comment type="similarity">
    <text evidence="1">Belongs to the glycosyl hydrolase 32 family.</text>
</comment>
<dbReference type="EC" id="3.2.1.26" evidence="2"/>
<evidence type="ECO:0000256" key="2">
    <source>
        <dbReference type="ARBA" id="ARBA00012758"/>
    </source>
</evidence>
<evidence type="ECO:0000313" key="8">
    <source>
        <dbReference type="EMBL" id="OWK98639.1"/>
    </source>
</evidence>
<feature type="domain" description="BT1760-like C-terminal" evidence="7">
    <location>
        <begin position="345"/>
        <end position="502"/>
    </location>
</feature>
<dbReference type="SMART" id="SM00640">
    <property type="entry name" value="Glyco_32"/>
    <property type="match status" value="1"/>
</dbReference>
<dbReference type="PROSITE" id="PS51257">
    <property type="entry name" value="PROKAR_LIPOPROTEIN"/>
    <property type="match status" value="1"/>
</dbReference>
<feature type="chain" id="PRO_5013235820" description="beta-fructofuranosidase" evidence="5">
    <location>
        <begin position="22"/>
        <end position="513"/>
    </location>
</feature>
<dbReference type="GO" id="GO:0004564">
    <property type="term" value="F:beta-fructofuranosidase activity"/>
    <property type="evidence" value="ECO:0007669"/>
    <property type="project" value="UniProtKB-EC"/>
</dbReference>
<dbReference type="InterPro" id="IPR051214">
    <property type="entry name" value="GH32_Enzymes"/>
</dbReference>
<gene>
    <name evidence="8" type="ORF">AP75_04960</name>
</gene>
<feature type="signal peptide" evidence="5">
    <location>
        <begin position="1"/>
        <end position="21"/>
    </location>
</feature>
<sequence length="513" mass="56936">MTIRKIYLASILALATISCQNSDTIADVSPDEIFRQTNIYPQPPNQWMGTGNSYYTAGYVGDVMPYYENGLFHLFFLHDAKTKPAGEGFHDIHSFETTDFKDFTYQGRQIPYGTSSEPDFGVGTGSLVKVGNTYYYYYTGHNANAAFLSSNPRESVLLATSTDMKNWTKVKDFKITAPVGYYDYEFRDPHVFYNSEDAKYWMLVSAQTSDKKAVVLKFTSINPASGNWTVENPIYTTTSSENYIMLECPDLFKMGNYWYLLFSENWSGNTGTHYRMATSPNGPWITPSNDRLDGSYLYAAKTVSDNTNRYLVGWTARKVPESNIGGKDWAGNLVAHQLSQNSDGTLAVRPISAAQSVFGQSTELSIDKITGNVSHTGNNFNLSGDSKVMFGKLQKANQISFSITASGSGRSGLILAQDQEENSGFKISFEPSANRIASYVLSNGSEDFANAYPLTGIAGTNYDVTIQMSNDVCVVYVNDKIAFSNRIYDVVNRKWSIFGTSGGKFSNIKIKNP</sequence>
<keyword evidence="9" id="KW-1185">Reference proteome</keyword>
<comment type="caution">
    <text evidence="8">The sequence shown here is derived from an EMBL/GenBank/DDBJ whole genome shotgun (WGS) entry which is preliminary data.</text>
</comment>
<dbReference type="Proteomes" id="UP000197587">
    <property type="component" value="Unassembled WGS sequence"/>
</dbReference>
<evidence type="ECO:0000313" key="9">
    <source>
        <dbReference type="Proteomes" id="UP000197587"/>
    </source>
</evidence>
<dbReference type="RefSeq" id="WP_088263739.1">
    <property type="nucleotide sequence ID" value="NZ_JASZ02000007.1"/>
</dbReference>
<dbReference type="Pfam" id="PF16346">
    <property type="entry name" value="GH32_BT1760-like_C"/>
    <property type="match status" value="1"/>
</dbReference>
<evidence type="ECO:0000256" key="1">
    <source>
        <dbReference type="ARBA" id="ARBA00009902"/>
    </source>
</evidence>
<dbReference type="PANTHER" id="PTHR43101">
    <property type="entry name" value="BETA-FRUCTOSIDASE"/>
    <property type="match status" value="1"/>
</dbReference>
<reference evidence="8 9" key="2">
    <citation type="submission" date="2017-05" db="EMBL/GenBank/DDBJ databases">
        <title>Genome of Chryseobacterium haifense.</title>
        <authorList>
            <person name="Newman J.D."/>
        </authorList>
    </citation>
    <scope>NUCLEOTIDE SEQUENCE [LARGE SCALE GENOMIC DNA]</scope>
    <source>
        <strain evidence="8 9">DSM 19056</strain>
    </source>
</reference>